<dbReference type="Pfam" id="PF03796">
    <property type="entry name" value="DnaB_C"/>
    <property type="match status" value="1"/>
</dbReference>
<dbReference type="Pfam" id="PF13362">
    <property type="entry name" value="Toprim_3"/>
    <property type="match status" value="1"/>
</dbReference>
<protein>
    <submittedName>
        <fullName evidence="2">Toprim domain-containing protein</fullName>
    </submittedName>
</protein>
<keyword evidence="3" id="KW-1185">Reference proteome</keyword>
<dbReference type="SUPFAM" id="SSF56731">
    <property type="entry name" value="DNA primase core"/>
    <property type="match status" value="1"/>
</dbReference>
<proteinExistence type="predicted"/>
<dbReference type="EMBL" id="QQBC01000005">
    <property type="protein sequence ID" value="RDI65711.1"/>
    <property type="molecule type" value="Genomic_DNA"/>
</dbReference>
<comment type="caution">
    <text evidence="2">The sequence shown here is derived from an EMBL/GenBank/DDBJ whole genome shotgun (WGS) entry which is preliminary data.</text>
</comment>
<dbReference type="PROSITE" id="PS51199">
    <property type="entry name" value="SF4_HELICASE"/>
    <property type="match status" value="1"/>
</dbReference>
<dbReference type="PANTHER" id="PTHR30153:SF2">
    <property type="entry name" value="REPLICATIVE DNA HELICASE"/>
    <property type="match status" value="1"/>
</dbReference>
<gene>
    <name evidence="2" type="ORF">DFR76_10526</name>
</gene>
<dbReference type="SUPFAM" id="SSF52540">
    <property type="entry name" value="P-loop containing nucleoside triphosphate hydrolases"/>
    <property type="match status" value="1"/>
</dbReference>
<dbReference type="InterPro" id="IPR007694">
    <property type="entry name" value="DNA_helicase_DnaB-like_C"/>
</dbReference>
<organism evidence="2 3">
    <name type="scientific">Nocardia pseudobrasiliensis</name>
    <dbReference type="NCBI Taxonomy" id="45979"/>
    <lineage>
        <taxon>Bacteria</taxon>
        <taxon>Bacillati</taxon>
        <taxon>Actinomycetota</taxon>
        <taxon>Actinomycetes</taxon>
        <taxon>Mycobacteriales</taxon>
        <taxon>Nocardiaceae</taxon>
        <taxon>Nocardia</taxon>
    </lineage>
</organism>
<dbReference type="PANTHER" id="PTHR30153">
    <property type="entry name" value="REPLICATIVE DNA HELICASE DNAB"/>
    <property type="match status" value="1"/>
</dbReference>
<dbReference type="InterPro" id="IPR034154">
    <property type="entry name" value="TOPRIM_DnaG/twinkle"/>
</dbReference>
<dbReference type="GO" id="GO:0006260">
    <property type="term" value="P:DNA replication"/>
    <property type="evidence" value="ECO:0007669"/>
    <property type="project" value="InterPro"/>
</dbReference>
<accession>A0A370I6I1</accession>
<dbReference type="InterPro" id="IPR006171">
    <property type="entry name" value="TOPRIM_dom"/>
</dbReference>
<dbReference type="GO" id="GO:0003678">
    <property type="term" value="F:DNA helicase activity"/>
    <property type="evidence" value="ECO:0007669"/>
    <property type="project" value="InterPro"/>
</dbReference>
<dbReference type="Proteomes" id="UP000254869">
    <property type="component" value="Unassembled WGS sequence"/>
</dbReference>
<feature type="domain" description="SF4 helicase" evidence="1">
    <location>
        <begin position="242"/>
        <end position="501"/>
    </location>
</feature>
<dbReference type="STRING" id="1210086.GCA_001613105_04075"/>
<sequence>MTTAYERVVDAFRAHGLIVIERGTHTASAQAPGHSPADRSVSIRGIEGQVLIHSHSDDTATVLDAVGLTMPDLFDSPQGATYSYDDGRIVRRTPAKKFSQTGNTQGRSLFRASRLADVDTVFLVEGEKDVLAIESLGGTATCNAMGAGKLHLFDLTPLHGKKVVIVRDMDEIGESHARQALSLLEGRAEVTLVRPAVGKDAADHIVNGYGLQDFPPVTPPMPEGPRRLSDAVADWWTWLDAPPSQVRIFPTPWVRLNEVIGGGQHPKRVYIVAGRPGGGKTIGLLNLAHHMAENGHRALVFSLEMPELEMVSRVMSAGAEANYGRITRRELDQWDRRKLELFHRGGRIDNTDLWLMDHSTLTIEDIRAIARQMKASTGLDGVFIDYIGLITATKGHRDRRESLGHIMKEAVKMSKELDLAVTIASQLNRGPDQSNRPPILSDLRETGDIEQDCDVALLLHHPQMDGIPTGEVEIIVAKNRTGPRDTTITLPWRPNYAKIGA</sequence>
<name>A0A370I6I1_9NOCA</name>
<dbReference type="InterPro" id="IPR027417">
    <property type="entry name" value="P-loop_NTPase"/>
</dbReference>
<dbReference type="CDD" id="cd01029">
    <property type="entry name" value="TOPRIM_primases"/>
    <property type="match status" value="1"/>
</dbReference>
<dbReference type="Gene3D" id="3.40.1360.10">
    <property type="match status" value="1"/>
</dbReference>
<dbReference type="Gene3D" id="3.40.50.300">
    <property type="entry name" value="P-loop containing nucleotide triphosphate hydrolases"/>
    <property type="match status" value="1"/>
</dbReference>
<dbReference type="GO" id="GO:0005524">
    <property type="term" value="F:ATP binding"/>
    <property type="evidence" value="ECO:0007669"/>
    <property type="project" value="InterPro"/>
</dbReference>
<dbReference type="GO" id="GO:0005829">
    <property type="term" value="C:cytosol"/>
    <property type="evidence" value="ECO:0007669"/>
    <property type="project" value="TreeGrafter"/>
</dbReference>
<evidence type="ECO:0000259" key="1">
    <source>
        <dbReference type="PROSITE" id="PS51199"/>
    </source>
</evidence>
<evidence type="ECO:0000313" key="3">
    <source>
        <dbReference type="Proteomes" id="UP000254869"/>
    </source>
</evidence>
<dbReference type="AlphaFoldDB" id="A0A370I6I1"/>
<reference evidence="2 3" key="1">
    <citation type="submission" date="2018-07" db="EMBL/GenBank/DDBJ databases">
        <title>Genomic Encyclopedia of Type Strains, Phase IV (KMG-IV): sequencing the most valuable type-strain genomes for metagenomic binning, comparative biology and taxonomic classification.</title>
        <authorList>
            <person name="Goeker M."/>
        </authorList>
    </citation>
    <scope>NUCLEOTIDE SEQUENCE [LARGE SCALE GENOMIC DNA]</scope>
    <source>
        <strain evidence="2 3">DSM 44290</strain>
    </source>
</reference>
<dbReference type="RefSeq" id="WP_067999906.1">
    <property type="nucleotide sequence ID" value="NZ_QQBC01000005.1"/>
</dbReference>
<evidence type="ECO:0000313" key="2">
    <source>
        <dbReference type="EMBL" id="RDI65711.1"/>
    </source>
</evidence>